<keyword evidence="1" id="KW-0732">Signal</keyword>
<evidence type="ECO:0000313" key="2">
    <source>
        <dbReference type="EMBL" id="WBO69709.1"/>
    </source>
</evidence>
<dbReference type="EMBL" id="CP115301">
    <property type="protein sequence ID" value="WBO69709.1"/>
    <property type="molecule type" value="Genomic_DNA"/>
</dbReference>
<proteinExistence type="predicted"/>
<protein>
    <submittedName>
        <fullName evidence="2">ScyD/ScyE family protein</fullName>
    </submittedName>
</protein>
<dbReference type="InterPro" id="IPR048031">
    <property type="entry name" value="ScyD/ScyE-like"/>
</dbReference>
<dbReference type="SUPFAM" id="SSF63829">
    <property type="entry name" value="Calcium-dependent phosphotriesterase"/>
    <property type="match status" value="2"/>
</dbReference>
<accession>A0ABY7PIV0</accession>
<dbReference type="Gene3D" id="2.120.10.30">
    <property type="entry name" value="TolB, C-terminal domain"/>
    <property type="match status" value="1"/>
</dbReference>
<name>A0ABY7PIV0_9ACTN</name>
<geneLocation type="plasmid" evidence="2 3">
    <name>punmamed1</name>
</geneLocation>
<keyword evidence="3" id="KW-1185">Reference proteome</keyword>
<dbReference type="Proteomes" id="UP001212326">
    <property type="component" value="Plasmid punmamed1"/>
</dbReference>
<dbReference type="InterPro" id="IPR011042">
    <property type="entry name" value="6-blade_b-propeller_TolB-like"/>
</dbReference>
<evidence type="ECO:0000256" key="1">
    <source>
        <dbReference type="SAM" id="SignalP"/>
    </source>
</evidence>
<sequence length="400" mass="40928">MWRLKTSRTLAAGVAAAAALVSLGAGPSGVTAQAATQSHRPTGHLTSDAPVTVVAGGLNSPRSLAWGRHGHLLVSEAGATPPACQGTGFATKCYGLTGSVADISSGKPVRIAEGLATNFNQEETIGPNGLTVGPNGHVYTLSAGSPEQVPSGLPADLTAELGKQYGSLMDVTGGRRKVIANPGSANWQWTTDHKYLVPEDFPASNPYALTNKPGGGFYLVDAASNTLDSVDRHGNVRVLAFVPNTPAGTDAVPTCLAVGPDHSVYIGQITGHGNSATAANVYRYSPRTGSLKVWQSGFSAISGCGFGANGDFYVTQFDTTGFLPTGDPVGNVIQIDHRDNSRTVLADGKLFAPTGFLAGPDGSVYVANKTMMWPACTDAPACTSSSSIPATGSGEIVKIG</sequence>
<feature type="signal peptide" evidence="1">
    <location>
        <begin position="1"/>
        <end position="34"/>
    </location>
</feature>
<feature type="chain" id="PRO_5046289910" evidence="1">
    <location>
        <begin position="35"/>
        <end position="400"/>
    </location>
</feature>
<keyword evidence="2" id="KW-0614">Plasmid</keyword>
<evidence type="ECO:0000313" key="3">
    <source>
        <dbReference type="Proteomes" id="UP001212326"/>
    </source>
</evidence>
<reference evidence="2 3" key="1">
    <citation type="submission" date="2022-12" db="EMBL/GenBank/DDBJ databases">
        <title>HUAS 2-6.</title>
        <authorList>
            <person name="Mo P."/>
        </authorList>
    </citation>
    <scope>NUCLEOTIDE SEQUENCE [LARGE SCALE GENOMIC DNA]</scope>
    <source>
        <strain evidence="2 3">HUAS 2-6</strain>
        <plasmid evidence="2 3">punmamed1</plasmid>
    </source>
</reference>
<dbReference type="NCBIfam" id="NF033206">
    <property type="entry name" value="ScyE_fam"/>
    <property type="match status" value="1"/>
</dbReference>
<gene>
    <name evidence="2" type="ORF">O1G22_44025</name>
</gene>
<organism evidence="2 3">
    <name type="scientific">Streptomyces camelliae</name>
    <dbReference type="NCBI Taxonomy" id="3004093"/>
    <lineage>
        <taxon>Bacteria</taxon>
        <taxon>Bacillati</taxon>
        <taxon>Actinomycetota</taxon>
        <taxon>Actinomycetes</taxon>
        <taxon>Kitasatosporales</taxon>
        <taxon>Streptomycetaceae</taxon>
        <taxon>Streptomyces</taxon>
    </lineage>
</organism>
<dbReference type="RefSeq" id="WP_270086881.1">
    <property type="nucleotide sequence ID" value="NZ_CP115301.1"/>
</dbReference>